<dbReference type="GeneID" id="83058371"/>
<protein>
    <submittedName>
        <fullName evidence="1">Alcohol dehydrogenase</fullName>
    </submittedName>
</protein>
<dbReference type="RefSeq" id="WP_066746039.1">
    <property type="nucleotide sequence ID" value="NZ_CALCLR010000098.1"/>
</dbReference>
<dbReference type="STRING" id="1197717.BED41_10980"/>
<organism evidence="1 2">
    <name type="scientific">Cloacibacillus porcorum</name>
    <dbReference type="NCBI Taxonomy" id="1197717"/>
    <lineage>
        <taxon>Bacteria</taxon>
        <taxon>Thermotogati</taxon>
        <taxon>Synergistota</taxon>
        <taxon>Synergistia</taxon>
        <taxon>Synergistales</taxon>
        <taxon>Synergistaceae</taxon>
        <taxon>Cloacibacillus</taxon>
    </lineage>
</organism>
<gene>
    <name evidence="1" type="ORF">BED41_10980</name>
</gene>
<dbReference type="EMBL" id="CP016757">
    <property type="protein sequence ID" value="ANZ45549.1"/>
    <property type="molecule type" value="Genomic_DNA"/>
</dbReference>
<dbReference type="AlphaFoldDB" id="A0A1B2I6F0"/>
<dbReference type="OrthoDB" id="5457at2"/>
<evidence type="ECO:0000313" key="2">
    <source>
        <dbReference type="Proteomes" id="UP000093044"/>
    </source>
</evidence>
<sequence>MLILACQKCGELMVLAGSPDASGTARAMWTCSKCGAGQLLELTITKDTRRGDLRKIVGGMALAAKPDNKRYAFIREGMPDEIKS</sequence>
<name>A0A1B2I6F0_9BACT</name>
<dbReference type="Proteomes" id="UP000093044">
    <property type="component" value="Chromosome"/>
</dbReference>
<keyword evidence="2" id="KW-1185">Reference proteome</keyword>
<dbReference type="KEGG" id="cpor:BED41_10980"/>
<accession>A0A1B2I6F0</accession>
<evidence type="ECO:0000313" key="1">
    <source>
        <dbReference type="EMBL" id="ANZ45549.1"/>
    </source>
</evidence>
<proteinExistence type="predicted"/>
<reference evidence="1" key="1">
    <citation type="submission" date="2016-08" db="EMBL/GenBank/DDBJ databases">
        <title>Complete genome of Cloacibacillus porcorum.</title>
        <authorList>
            <person name="Looft T."/>
            <person name="Bayles D.O."/>
            <person name="Alt D.P."/>
        </authorList>
    </citation>
    <scope>NUCLEOTIDE SEQUENCE [LARGE SCALE GENOMIC DNA]</scope>
    <source>
        <strain evidence="1">CL-84</strain>
    </source>
</reference>